<evidence type="ECO:0000256" key="3">
    <source>
        <dbReference type="ARBA" id="ARBA00022691"/>
    </source>
</evidence>
<proteinExistence type="predicted"/>
<accession>A0A6D0IBD1</accession>
<keyword evidence="5" id="KW-0408">Iron</keyword>
<reference evidence="7 8" key="1">
    <citation type="submission" date="2019-12" db="EMBL/GenBank/DDBJ databases">
        <title>Enteriobacteria Tanzani isolates_8377-8380.</title>
        <authorList>
            <person name="Subbiah M."/>
            <person name="Call D."/>
        </authorList>
    </citation>
    <scope>NUCLEOTIDE SEQUENCE [LARGE SCALE GENOMIC DNA]</scope>
    <source>
        <strain evidence="7 8">8380wG1</strain>
    </source>
</reference>
<dbReference type="SUPFAM" id="SSF102114">
    <property type="entry name" value="Radical SAM enzymes"/>
    <property type="match status" value="1"/>
</dbReference>
<dbReference type="GO" id="GO:0003824">
    <property type="term" value="F:catalytic activity"/>
    <property type="evidence" value="ECO:0007669"/>
    <property type="project" value="InterPro"/>
</dbReference>
<evidence type="ECO:0000256" key="1">
    <source>
        <dbReference type="ARBA" id="ARBA00001966"/>
    </source>
</evidence>
<dbReference type="AlphaFoldDB" id="A0A6D0IBD1"/>
<organism evidence="7 8">
    <name type="scientific">Escherichia coli</name>
    <dbReference type="NCBI Taxonomy" id="562"/>
    <lineage>
        <taxon>Bacteria</taxon>
        <taxon>Pseudomonadati</taxon>
        <taxon>Pseudomonadota</taxon>
        <taxon>Gammaproteobacteria</taxon>
        <taxon>Enterobacterales</taxon>
        <taxon>Enterobacteriaceae</taxon>
        <taxon>Escherichia</taxon>
    </lineage>
</organism>
<keyword evidence="6" id="KW-0411">Iron-sulfur</keyword>
<dbReference type="InterPro" id="IPR013785">
    <property type="entry name" value="Aldolase_TIM"/>
</dbReference>
<name>A0A6D0IBD1_ECOLX</name>
<dbReference type="InterPro" id="IPR000385">
    <property type="entry name" value="MoaA_NifB_PqqE_Fe-S-bd_CS"/>
</dbReference>
<keyword evidence="2" id="KW-0004">4Fe-4S</keyword>
<comment type="caution">
    <text evidence="7">The sequence shown here is derived from an EMBL/GenBank/DDBJ whole genome shotgun (WGS) entry which is preliminary data.</text>
</comment>
<protein>
    <submittedName>
        <fullName evidence="7">GTP 3',8-cyclase MoaA</fullName>
    </submittedName>
</protein>
<gene>
    <name evidence="7" type="primary">moaA</name>
    <name evidence="7" type="ORF">GQA06_13670</name>
</gene>
<dbReference type="GO" id="GO:0051539">
    <property type="term" value="F:4 iron, 4 sulfur cluster binding"/>
    <property type="evidence" value="ECO:0007669"/>
    <property type="project" value="UniProtKB-KW"/>
</dbReference>
<feature type="non-terminal residue" evidence="7">
    <location>
        <position position="47"/>
    </location>
</feature>
<evidence type="ECO:0000256" key="6">
    <source>
        <dbReference type="ARBA" id="ARBA00023014"/>
    </source>
</evidence>
<dbReference type="Gene3D" id="3.20.20.70">
    <property type="entry name" value="Aldolase class I"/>
    <property type="match status" value="1"/>
</dbReference>
<evidence type="ECO:0000313" key="7">
    <source>
        <dbReference type="EMBL" id="MWR14829.1"/>
    </source>
</evidence>
<dbReference type="GO" id="GO:0046872">
    <property type="term" value="F:metal ion binding"/>
    <property type="evidence" value="ECO:0007669"/>
    <property type="project" value="UniProtKB-KW"/>
</dbReference>
<dbReference type="InterPro" id="IPR058240">
    <property type="entry name" value="rSAM_sf"/>
</dbReference>
<comment type="cofactor">
    <cofactor evidence="1">
        <name>[4Fe-4S] cluster</name>
        <dbReference type="ChEBI" id="CHEBI:49883"/>
    </cofactor>
</comment>
<evidence type="ECO:0000256" key="4">
    <source>
        <dbReference type="ARBA" id="ARBA00022723"/>
    </source>
</evidence>
<evidence type="ECO:0000313" key="8">
    <source>
        <dbReference type="Proteomes" id="UP000430387"/>
    </source>
</evidence>
<keyword evidence="3" id="KW-0949">S-adenosyl-L-methionine</keyword>
<evidence type="ECO:0000256" key="2">
    <source>
        <dbReference type="ARBA" id="ARBA00022485"/>
    </source>
</evidence>
<dbReference type="Proteomes" id="UP000430387">
    <property type="component" value="Unassembled WGS sequence"/>
</dbReference>
<evidence type="ECO:0000256" key="5">
    <source>
        <dbReference type="ARBA" id="ARBA00023004"/>
    </source>
</evidence>
<sequence>MASQLTDAFARKFYYLRLSITDVCNFRCTYCLPDGYKPSGVTNKGFL</sequence>
<dbReference type="EMBL" id="WTQJ01000287">
    <property type="protein sequence ID" value="MWR14829.1"/>
    <property type="molecule type" value="Genomic_DNA"/>
</dbReference>
<keyword evidence="4" id="KW-0479">Metal-binding</keyword>
<dbReference type="PROSITE" id="PS01305">
    <property type="entry name" value="MOAA_NIFB_PQQE"/>
    <property type="match status" value="1"/>
</dbReference>